<comment type="subcellular location">
    <subcellularLocation>
        <location evidence="2">Chromosome</location>
        <location evidence="2">Centromere</location>
        <location evidence="2">Kinetochore</location>
    </subcellularLocation>
    <subcellularLocation>
        <location evidence="1">Nucleus</location>
    </subcellularLocation>
</comment>
<evidence type="ECO:0000256" key="7">
    <source>
        <dbReference type="ARBA" id="ARBA00025735"/>
    </source>
</evidence>
<evidence type="ECO:0000313" key="11">
    <source>
        <dbReference type="Proteomes" id="UP001447188"/>
    </source>
</evidence>
<dbReference type="InterPro" id="IPR008426">
    <property type="entry name" value="CENP-H_C"/>
</dbReference>
<keyword evidence="3" id="KW-0158">Chromosome</keyword>
<keyword evidence="4" id="KW-0995">Kinetochore</keyword>
<dbReference type="PANTHER" id="PTHR48122:SF1">
    <property type="entry name" value="CENTROMERE PROTEIN H"/>
    <property type="match status" value="1"/>
</dbReference>
<evidence type="ECO:0000256" key="1">
    <source>
        <dbReference type="ARBA" id="ARBA00004123"/>
    </source>
</evidence>
<gene>
    <name evidence="10" type="ORF">Q9L58_007332</name>
</gene>
<dbReference type="PANTHER" id="PTHR48122">
    <property type="entry name" value="CENTROMERE PROTEIN H"/>
    <property type="match status" value="1"/>
</dbReference>
<comment type="caution">
    <text evidence="10">The sequence shown here is derived from an EMBL/GenBank/DDBJ whole genome shotgun (WGS) entry which is preliminary data.</text>
</comment>
<reference evidence="10 11" key="1">
    <citation type="submission" date="2024-02" db="EMBL/GenBank/DDBJ databases">
        <title>Discinaceae phylogenomics.</title>
        <authorList>
            <person name="Dirks A.C."/>
            <person name="James T.Y."/>
        </authorList>
    </citation>
    <scope>NUCLEOTIDE SEQUENCE [LARGE SCALE GENOMIC DNA]</scope>
    <source>
        <strain evidence="10 11">ACD0624</strain>
    </source>
</reference>
<organism evidence="10 11">
    <name type="scientific">Discina gigas</name>
    <dbReference type="NCBI Taxonomy" id="1032678"/>
    <lineage>
        <taxon>Eukaryota</taxon>
        <taxon>Fungi</taxon>
        <taxon>Dikarya</taxon>
        <taxon>Ascomycota</taxon>
        <taxon>Pezizomycotina</taxon>
        <taxon>Pezizomycetes</taxon>
        <taxon>Pezizales</taxon>
        <taxon>Discinaceae</taxon>
        <taxon>Discina</taxon>
    </lineage>
</organism>
<evidence type="ECO:0000256" key="5">
    <source>
        <dbReference type="ARBA" id="ARBA00023242"/>
    </source>
</evidence>
<dbReference type="Proteomes" id="UP001447188">
    <property type="component" value="Unassembled WGS sequence"/>
</dbReference>
<protein>
    <recommendedName>
        <fullName evidence="9">Centromere protein H C-terminal domain-containing protein</fullName>
    </recommendedName>
</protein>
<dbReference type="InterPro" id="IPR040034">
    <property type="entry name" value="CENP-H"/>
</dbReference>
<evidence type="ECO:0000313" key="10">
    <source>
        <dbReference type="EMBL" id="KAL0633793.1"/>
    </source>
</evidence>
<evidence type="ECO:0000256" key="2">
    <source>
        <dbReference type="ARBA" id="ARBA00004629"/>
    </source>
</evidence>
<keyword evidence="6" id="KW-0137">Centromere</keyword>
<name>A0ABR3GCV1_9PEZI</name>
<evidence type="ECO:0000256" key="4">
    <source>
        <dbReference type="ARBA" id="ARBA00022838"/>
    </source>
</evidence>
<sequence length="258" mass="28857">MSTLQQLQTTCLGLLFSTQAHKVGFARLSVQQDAEILNERELYLLGLYDRLGEVCLERRVSEAEQKGIWADDVITGEGDGNLDQKIVVAKNELLQSTANTQMKGKVLEATLITHPILKAVHSGVGSTARERALLPLIQRRDMLSLTHANLSQVLASTLDTMSQTQAGVADAQLTNRQLTAQLLTLTEKRKKERRRVVGENDERYVKAEKEMREAKIKWEVMRNVVQSVIVGSGIDWSSDKRLRAAVLACGEEMEDDDW</sequence>
<evidence type="ECO:0000256" key="8">
    <source>
        <dbReference type="SAM" id="Coils"/>
    </source>
</evidence>
<feature type="domain" description="Centromere protein H C-terminal" evidence="9">
    <location>
        <begin position="44"/>
        <end position="249"/>
    </location>
</feature>
<keyword evidence="5" id="KW-0539">Nucleus</keyword>
<evidence type="ECO:0000259" key="9">
    <source>
        <dbReference type="Pfam" id="PF05837"/>
    </source>
</evidence>
<evidence type="ECO:0000256" key="6">
    <source>
        <dbReference type="ARBA" id="ARBA00023328"/>
    </source>
</evidence>
<feature type="coiled-coil region" evidence="8">
    <location>
        <begin position="168"/>
        <end position="195"/>
    </location>
</feature>
<dbReference type="Pfam" id="PF05837">
    <property type="entry name" value="CENP-H"/>
    <property type="match status" value="1"/>
</dbReference>
<keyword evidence="8" id="KW-0175">Coiled coil</keyword>
<accession>A0ABR3GCV1</accession>
<comment type="similarity">
    <text evidence="7">Belongs to the CENP-H/MCM16 family.</text>
</comment>
<keyword evidence="11" id="KW-1185">Reference proteome</keyword>
<proteinExistence type="inferred from homology"/>
<evidence type="ECO:0000256" key="3">
    <source>
        <dbReference type="ARBA" id="ARBA00022454"/>
    </source>
</evidence>
<dbReference type="EMBL" id="JBBBZM010000114">
    <property type="protein sequence ID" value="KAL0633793.1"/>
    <property type="molecule type" value="Genomic_DNA"/>
</dbReference>